<evidence type="ECO:0000313" key="3">
    <source>
        <dbReference type="Proteomes" id="UP001196843"/>
    </source>
</evidence>
<organism evidence="2 3">
    <name type="scientific">Microbacterium jejuense</name>
    <dbReference type="NCBI Taxonomy" id="1263637"/>
    <lineage>
        <taxon>Bacteria</taxon>
        <taxon>Bacillati</taxon>
        <taxon>Actinomycetota</taxon>
        <taxon>Actinomycetes</taxon>
        <taxon>Micrococcales</taxon>
        <taxon>Microbacteriaceae</taxon>
        <taxon>Microbacterium</taxon>
    </lineage>
</organism>
<dbReference type="RefSeq" id="WP_220301378.1">
    <property type="nucleotide sequence ID" value="NZ_JAEUAW010000010.1"/>
</dbReference>
<comment type="caution">
    <text evidence="2">The sequence shown here is derived from an EMBL/GenBank/DDBJ whole genome shotgun (WGS) entry which is preliminary data.</text>
</comment>
<evidence type="ECO:0000313" key="2">
    <source>
        <dbReference type="EMBL" id="MBW9094655.1"/>
    </source>
</evidence>
<accession>A0ABS7HPL3</accession>
<dbReference type="Proteomes" id="UP001196843">
    <property type="component" value="Unassembled WGS sequence"/>
</dbReference>
<evidence type="ECO:0000256" key="1">
    <source>
        <dbReference type="SAM" id="MobiDB-lite"/>
    </source>
</evidence>
<feature type="region of interest" description="Disordered" evidence="1">
    <location>
        <begin position="75"/>
        <end position="95"/>
    </location>
</feature>
<protein>
    <submittedName>
        <fullName evidence="2">Uncharacterized protein</fullName>
    </submittedName>
</protein>
<dbReference type="EMBL" id="JAEUAW010000010">
    <property type="protein sequence ID" value="MBW9094655.1"/>
    <property type="molecule type" value="Genomic_DNA"/>
</dbReference>
<proteinExistence type="predicted"/>
<name>A0ABS7HPL3_9MICO</name>
<keyword evidence="3" id="KW-1185">Reference proteome</keyword>
<gene>
    <name evidence="2" type="ORF">JNB62_13240</name>
</gene>
<reference evidence="2 3" key="1">
    <citation type="journal article" date="2021" name="MBio">
        <title>Poor Competitiveness of Bradyrhizobium in Pigeon Pea Root Colonization in Indian Soils.</title>
        <authorList>
            <person name="Chalasani D."/>
            <person name="Basu A."/>
            <person name="Pullabhotla S.V.S.R.N."/>
            <person name="Jorrin B."/>
            <person name="Neal A.L."/>
            <person name="Poole P.S."/>
            <person name="Podile A.R."/>
            <person name="Tkacz A."/>
        </authorList>
    </citation>
    <scope>NUCLEOTIDE SEQUENCE [LARGE SCALE GENOMIC DNA]</scope>
    <source>
        <strain evidence="2 3">HU14</strain>
    </source>
</reference>
<sequence length="95" mass="10263">MADWHPIMAAVEGPTGVWRMVDPAGLEYGLVELRRVAGGAEVRYKAAFDGELLGWSTTLREACARVHYAFIAAHGPGGAPKADWGELTGNGRRRL</sequence>